<feature type="signal peptide" evidence="1">
    <location>
        <begin position="1"/>
        <end position="23"/>
    </location>
</feature>
<protein>
    <submittedName>
        <fullName evidence="2">Uncharacterized protein</fullName>
    </submittedName>
</protein>
<dbReference type="SUPFAM" id="SSF56925">
    <property type="entry name" value="OMPA-like"/>
    <property type="match status" value="1"/>
</dbReference>
<dbReference type="EMBL" id="RAWM01000041">
    <property type="protein sequence ID" value="RKH68450.1"/>
    <property type="molecule type" value="Genomic_DNA"/>
</dbReference>
<evidence type="ECO:0000313" key="3">
    <source>
        <dbReference type="Proteomes" id="UP000282656"/>
    </source>
</evidence>
<feature type="chain" id="PRO_5017371565" evidence="1">
    <location>
        <begin position="24"/>
        <end position="207"/>
    </location>
</feature>
<evidence type="ECO:0000313" key="2">
    <source>
        <dbReference type="EMBL" id="RKH68450.1"/>
    </source>
</evidence>
<reference evidence="3" key="1">
    <citation type="submission" date="2018-09" db="EMBL/GenBank/DDBJ databases">
        <authorList>
            <person name="Livingstone P.G."/>
            <person name="Whitworth D.E."/>
        </authorList>
    </citation>
    <scope>NUCLEOTIDE SEQUENCE [LARGE SCALE GENOMIC DNA]</scope>
    <source>
        <strain evidence="3">AB047A</strain>
    </source>
</reference>
<dbReference type="RefSeq" id="WP_120547909.1">
    <property type="nucleotide sequence ID" value="NZ_RAWM01000041.1"/>
</dbReference>
<evidence type="ECO:0000256" key="1">
    <source>
        <dbReference type="SAM" id="SignalP"/>
    </source>
</evidence>
<dbReference type="OrthoDB" id="5517457at2"/>
<keyword evidence="1" id="KW-0732">Signal</keyword>
<keyword evidence="3" id="KW-1185">Reference proteome</keyword>
<dbReference type="AlphaFoldDB" id="A0A3A8QNJ3"/>
<name>A0A3A8QNJ3_9BACT</name>
<proteinExistence type="predicted"/>
<dbReference type="Proteomes" id="UP000282656">
    <property type="component" value="Unassembled WGS sequence"/>
</dbReference>
<sequence length="207" mass="21703">MRRTSMVAGLVVAGTCVAGPAFAVDATEVSRKLSFSEEDAMGGLDVGVGLGGFTGDLGDETGVGALFNITANAQPWKYIGVEAGYEGQSIPIDDARVLGGNHIWRNNGTLLGKLGPVVDHKWHPFVGVGLGLSYLHASSGSQDVYNNDWQTEMPLAAGIEYRMGHLSAGVRATYRLVGGEELFEVPGTNDDAKGSLFNGNLTVGGRF</sequence>
<dbReference type="Gene3D" id="2.40.160.20">
    <property type="match status" value="1"/>
</dbReference>
<gene>
    <name evidence="2" type="ORF">D7X96_17375</name>
</gene>
<comment type="caution">
    <text evidence="2">The sequence shown here is derived from an EMBL/GenBank/DDBJ whole genome shotgun (WGS) entry which is preliminary data.</text>
</comment>
<dbReference type="InterPro" id="IPR011250">
    <property type="entry name" value="OMP/PagP_B-barrel"/>
</dbReference>
<accession>A0A3A8QNJ3</accession>
<organism evidence="2 3">
    <name type="scientific">Corallococcus interemptor</name>
    <dbReference type="NCBI Taxonomy" id="2316720"/>
    <lineage>
        <taxon>Bacteria</taxon>
        <taxon>Pseudomonadati</taxon>
        <taxon>Myxococcota</taxon>
        <taxon>Myxococcia</taxon>
        <taxon>Myxococcales</taxon>
        <taxon>Cystobacterineae</taxon>
        <taxon>Myxococcaceae</taxon>
        <taxon>Corallococcus</taxon>
    </lineage>
</organism>